<dbReference type="AlphaFoldDB" id="A0A2A4G6N2"/>
<feature type="transmembrane region" description="Helical" evidence="1">
    <location>
        <begin position="247"/>
        <end position="265"/>
    </location>
</feature>
<dbReference type="SUPFAM" id="SSF103481">
    <property type="entry name" value="Multidrug resistance efflux transporter EmrE"/>
    <property type="match status" value="2"/>
</dbReference>
<feature type="transmembrane region" description="Helical" evidence="1">
    <location>
        <begin position="52"/>
        <end position="71"/>
    </location>
</feature>
<sequence length="275" mass="30584">MIFVSTSGFFGRYIDVPTPLTIGMRACIAAVALLLFCWIKGFKLKVAKADKAMVLFSGFLMWLHWITYFYALQKSNVAIGMLTLFTYPVLTALLEPMVLKTAFSKFHLLLGAMVLVGLYFIVPEFSLESDYFIAILLGLFSALVYALRNIIVKSRIGSYNGSVIMLYQLVVASVLAIPFFFTLELKSITEFIPSLLALGLITTALGHTLFLYSFRHFSTTTVSILSCTQPLFGILIGMLLLKEFPRTGTWIGGAIILGTIVAESIRLQKQAQKLR</sequence>
<feature type="transmembrane region" description="Helical" evidence="1">
    <location>
        <begin position="20"/>
        <end position="40"/>
    </location>
</feature>
<dbReference type="PANTHER" id="PTHR22911:SF79">
    <property type="entry name" value="MOBA-LIKE NTP TRANSFERASE DOMAIN-CONTAINING PROTEIN"/>
    <property type="match status" value="1"/>
</dbReference>
<accession>A0A2A4G6N2</accession>
<evidence type="ECO:0000256" key="1">
    <source>
        <dbReference type="SAM" id="Phobius"/>
    </source>
</evidence>
<gene>
    <name evidence="3" type="ORF">B7P33_09175</name>
</gene>
<dbReference type="InterPro" id="IPR000620">
    <property type="entry name" value="EamA_dom"/>
</dbReference>
<feature type="domain" description="EamA" evidence="2">
    <location>
        <begin position="1"/>
        <end position="122"/>
    </location>
</feature>
<evidence type="ECO:0000313" key="4">
    <source>
        <dbReference type="Proteomes" id="UP000219559"/>
    </source>
</evidence>
<dbReference type="InterPro" id="IPR037185">
    <property type="entry name" value="EmrE-like"/>
</dbReference>
<evidence type="ECO:0000313" key="3">
    <source>
        <dbReference type="EMBL" id="PCE64629.1"/>
    </source>
</evidence>
<organism evidence="3 4">
    <name type="scientific">Sediminicola luteus</name>
    <dbReference type="NCBI Taxonomy" id="319238"/>
    <lineage>
        <taxon>Bacteria</taxon>
        <taxon>Pseudomonadati</taxon>
        <taxon>Bacteroidota</taxon>
        <taxon>Flavobacteriia</taxon>
        <taxon>Flavobacteriales</taxon>
        <taxon>Flavobacteriaceae</taxon>
        <taxon>Sediminicola</taxon>
    </lineage>
</organism>
<dbReference type="Proteomes" id="UP000219559">
    <property type="component" value="Unassembled WGS sequence"/>
</dbReference>
<keyword evidence="1" id="KW-0472">Membrane</keyword>
<keyword evidence="1" id="KW-1133">Transmembrane helix</keyword>
<dbReference type="EMBL" id="NBWU01000003">
    <property type="protein sequence ID" value="PCE64629.1"/>
    <property type="molecule type" value="Genomic_DNA"/>
</dbReference>
<feature type="transmembrane region" description="Helical" evidence="1">
    <location>
        <begin position="221"/>
        <end position="241"/>
    </location>
</feature>
<keyword evidence="1" id="KW-0812">Transmembrane</keyword>
<proteinExistence type="predicted"/>
<protein>
    <submittedName>
        <fullName evidence="3">EamA family transporter</fullName>
    </submittedName>
</protein>
<dbReference type="GO" id="GO:0016020">
    <property type="term" value="C:membrane"/>
    <property type="evidence" value="ECO:0007669"/>
    <property type="project" value="InterPro"/>
</dbReference>
<evidence type="ECO:0000259" key="2">
    <source>
        <dbReference type="Pfam" id="PF00892"/>
    </source>
</evidence>
<feature type="domain" description="EamA" evidence="2">
    <location>
        <begin position="133"/>
        <end position="261"/>
    </location>
</feature>
<feature type="transmembrane region" description="Helical" evidence="1">
    <location>
        <begin position="106"/>
        <end position="125"/>
    </location>
</feature>
<dbReference type="OrthoDB" id="9150437at2"/>
<feature type="transmembrane region" description="Helical" evidence="1">
    <location>
        <begin position="163"/>
        <end position="183"/>
    </location>
</feature>
<feature type="transmembrane region" description="Helical" evidence="1">
    <location>
        <begin position="195"/>
        <end position="214"/>
    </location>
</feature>
<feature type="transmembrane region" description="Helical" evidence="1">
    <location>
        <begin position="77"/>
        <end position="94"/>
    </location>
</feature>
<keyword evidence="4" id="KW-1185">Reference proteome</keyword>
<feature type="transmembrane region" description="Helical" evidence="1">
    <location>
        <begin position="131"/>
        <end position="151"/>
    </location>
</feature>
<dbReference type="PANTHER" id="PTHR22911">
    <property type="entry name" value="ACYL-MALONYL CONDENSING ENZYME-RELATED"/>
    <property type="match status" value="1"/>
</dbReference>
<name>A0A2A4G6N2_9FLAO</name>
<dbReference type="Pfam" id="PF00892">
    <property type="entry name" value="EamA"/>
    <property type="match status" value="2"/>
</dbReference>
<reference evidence="3 4" key="1">
    <citation type="submission" date="2017-04" db="EMBL/GenBank/DDBJ databases">
        <title>A new member of the family Flavobacteriaceae isolated from ascidians.</title>
        <authorList>
            <person name="Chen L."/>
        </authorList>
    </citation>
    <scope>NUCLEOTIDE SEQUENCE [LARGE SCALE GENOMIC DNA]</scope>
    <source>
        <strain evidence="3 4">HQA918</strain>
    </source>
</reference>
<comment type="caution">
    <text evidence="3">The sequence shown here is derived from an EMBL/GenBank/DDBJ whole genome shotgun (WGS) entry which is preliminary data.</text>
</comment>